<evidence type="ECO:0000256" key="3">
    <source>
        <dbReference type="ARBA" id="ARBA00022777"/>
    </source>
</evidence>
<dbReference type="InterPro" id="IPR011009">
    <property type="entry name" value="Kinase-like_dom_sf"/>
</dbReference>
<dbReference type="AlphaFoldDB" id="A0A453Q3N6"/>
<keyword evidence="4 5" id="KW-0067">ATP-binding</keyword>
<keyword evidence="9" id="KW-1185">Reference proteome</keyword>
<dbReference type="SMART" id="SM00220">
    <property type="entry name" value="S_TKc"/>
    <property type="match status" value="1"/>
</dbReference>
<reference evidence="8" key="4">
    <citation type="submission" date="2019-03" db="UniProtKB">
        <authorList>
            <consortium name="EnsemblPlants"/>
        </authorList>
    </citation>
    <scope>IDENTIFICATION</scope>
</reference>
<reference evidence="9" key="1">
    <citation type="journal article" date="2014" name="Science">
        <title>Ancient hybridizations among the ancestral genomes of bread wheat.</title>
        <authorList>
            <consortium name="International Wheat Genome Sequencing Consortium,"/>
            <person name="Marcussen T."/>
            <person name="Sandve S.R."/>
            <person name="Heier L."/>
            <person name="Spannagl M."/>
            <person name="Pfeifer M."/>
            <person name="Jakobsen K.S."/>
            <person name="Wulff B.B."/>
            <person name="Steuernagel B."/>
            <person name="Mayer K.F."/>
            <person name="Olsen O.A."/>
        </authorList>
    </citation>
    <scope>NUCLEOTIDE SEQUENCE [LARGE SCALE GENOMIC DNA]</scope>
    <source>
        <strain evidence="9">cv. AL8/78</strain>
    </source>
</reference>
<keyword evidence="1" id="KW-0808">Transferase</keyword>
<dbReference type="PANTHER" id="PTHR47989:SF71">
    <property type="entry name" value="PROTEIN KINASE DOMAIN-CONTAINING PROTEIN"/>
    <property type="match status" value="1"/>
</dbReference>
<evidence type="ECO:0000256" key="5">
    <source>
        <dbReference type="PROSITE-ProRule" id="PRU10141"/>
    </source>
</evidence>
<dbReference type="STRING" id="200361.A0A453Q3N6"/>
<dbReference type="InterPro" id="IPR008271">
    <property type="entry name" value="Ser/Thr_kinase_AS"/>
</dbReference>
<dbReference type="PROSITE" id="PS50011">
    <property type="entry name" value="PROTEIN_KINASE_DOM"/>
    <property type="match status" value="1"/>
</dbReference>
<dbReference type="FunFam" id="3.30.200.20:FF:000544">
    <property type="entry name" value="Calmodulin-binding receptor-like cytoplasmic kinase 1"/>
    <property type="match status" value="1"/>
</dbReference>
<organism evidence="8 9">
    <name type="scientific">Aegilops tauschii subsp. strangulata</name>
    <name type="common">Goatgrass</name>
    <dbReference type="NCBI Taxonomy" id="200361"/>
    <lineage>
        <taxon>Eukaryota</taxon>
        <taxon>Viridiplantae</taxon>
        <taxon>Streptophyta</taxon>
        <taxon>Embryophyta</taxon>
        <taxon>Tracheophyta</taxon>
        <taxon>Spermatophyta</taxon>
        <taxon>Magnoliopsida</taxon>
        <taxon>Liliopsida</taxon>
        <taxon>Poales</taxon>
        <taxon>Poaceae</taxon>
        <taxon>BOP clade</taxon>
        <taxon>Pooideae</taxon>
        <taxon>Triticodae</taxon>
        <taxon>Triticeae</taxon>
        <taxon>Triticinae</taxon>
        <taxon>Aegilops</taxon>
    </lineage>
</organism>
<dbReference type="InterPro" id="IPR000719">
    <property type="entry name" value="Prot_kinase_dom"/>
</dbReference>
<feature type="region of interest" description="Disordered" evidence="6">
    <location>
        <begin position="58"/>
        <end position="84"/>
    </location>
</feature>
<evidence type="ECO:0000259" key="7">
    <source>
        <dbReference type="PROSITE" id="PS50011"/>
    </source>
</evidence>
<dbReference type="InterPro" id="IPR017441">
    <property type="entry name" value="Protein_kinase_ATP_BS"/>
</dbReference>
<protein>
    <recommendedName>
        <fullName evidence="7">Protein kinase domain-containing protein</fullName>
    </recommendedName>
</protein>
<dbReference type="PROSITE" id="PS00107">
    <property type="entry name" value="PROTEIN_KINASE_ATP"/>
    <property type="match status" value="1"/>
</dbReference>
<keyword evidence="2 5" id="KW-0547">Nucleotide-binding</keyword>
<dbReference type="FunFam" id="1.10.510.10:FF:000876">
    <property type="entry name" value="Receptor-like protein kinase FERONIA"/>
    <property type="match status" value="1"/>
</dbReference>
<dbReference type="PROSITE" id="PS00108">
    <property type="entry name" value="PROTEIN_KINASE_ST"/>
    <property type="match status" value="1"/>
</dbReference>
<evidence type="ECO:0000256" key="4">
    <source>
        <dbReference type="ARBA" id="ARBA00022840"/>
    </source>
</evidence>
<dbReference type="Gene3D" id="1.10.510.10">
    <property type="entry name" value="Transferase(Phosphotransferase) domain 1"/>
    <property type="match status" value="1"/>
</dbReference>
<reference evidence="8" key="5">
    <citation type="journal article" date="2021" name="G3 (Bethesda)">
        <title>Aegilops tauschii genome assembly Aet v5.0 features greater sequence contiguity and improved annotation.</title>
        <authorList>
            <person name="Wang L."/>
            <person name="Zhu T."/>
            <person name="Rodriguez J.C."/>
            <person name="Deal K.R."/>
            <person name="Dubcovsky J."/>
            <person name="McGuire P.E."/>
            <person name="Lux T."/>
            <person name="Spannagl M."/>
            <person name="Mayer K.F.X."/>
            <person name="Baldrich P."/>
            <person name="Meyers B.C."/>
            <person name="Huo N."/>
            <person name="Gu Y.Q."/>
            <person name="Zhou H."/>
            <person name="Devos K.M."/>
            <person name="Bennetzen J.L."/>
            <person name="Unver T."/>
            <person name="Budak H."/>
            <person name="Gulick P.J."/>
            <person name="Galiba G."/>
            <person name="Kalapos B."/>
            <person name="Nelson D.R."/>
            <person name="Li P."/>
            <person name="You F.M."/>
            <person name="Luo M.C."/>
            <person name="Dvorak J."/>
        </authorList>
    </citation>
    <scope>NUCLEOTIDE SEQUENCE [LARGE SCALE GENOMIC DNA]</scope>
    <source>
        <strain evidence="8">cv. AL8/78</strain>
    </source>
</reference>
<dbReference type="Gramene" id="AET6Gv20968500.2">
    <property type="protein sequence ID" value="AET6Gv20968500.2"/>
    <property type="gene ID" value="AET6Gv20968500"/>
</dbReference>
<dbReference type="EnsemblPlants" id="AET6Gv20968500.2">
    <property type="protein sequence ID" value="AET6Gv20968500.2"/>
    <property type="gene ID" value="AET6Gv20968500"/>
</dbReference>
<name>A0A453Q3N6_AEGTS</name>
<proteinExistence type="predicted"/>
<evidence type="ECO:0000256" key="6">
    <source>
        <dbReference type="SAM" id="MobiDB-lite"/>
    </source>
</evidence>
<dbReference type="GO" id="GO:0005524">
    <property type="term" value="F:ATP binding"/>
    <property type="evidence" value="ECO:0007669"/>
    <property type="project" value="UniProtKB-UniRule"/>
</dbReference>
<evidence type="ECO:0000256" key="1">
    <source>
        <dbReference type="ARBA" id="ARBA00022679"/>
    </source>
</evidence>
<dbReference type="SUPFAM" id="SSF56112">
    <property type="entry name" value="Protein kinase-like (PK-like)"/>
    <property type="match status" value="1"/>
</dbReference>
<evidence type="ECO:0000313" key="9">
    <source>
        <dbReference type="Proteomes" id="UP000015105"/>
    </source>
</evidence>
<reference evidence="8" key="3">
    <citation type="journal article" date="2017" name="Nature">
        <title>Genome sequence of the progenitor of the wheat D genome Aegilops tauschii.</title>
        <authorList>
            <person name="Luo M.C."/>
            <person name="Gu Y.Q."/>
            <person name="Puiu D."/>
            <person name="Wang H."/>
            <person name="Twardziok S.O."/>
            <person name="Deal K.R."/>
            <person name="Huo N."/>
            <person name="Zhu T."/>
            <person name="Wang L."/>
            <person name="Wang Y."/>
            <person name="McGuire P.E."/>
            <person name="Liu S."/>
            <person name="Long H."/>
            <person name="Ramasamy R.K."/>
            <person name="Rodriguez J.C."/>
            <person name="Van S.L."/>
            <person name="Yuan L."/>
            <person name="Wang Z."/>
            <person name="Xia Z."/>
            <person name="Xiao L."/>
            <person name="Anderson O.D."/>
            <person name="Ouyang S."/>
            <person name="Liang Y."/>
            <person name="Zimin A.V."/>
            <person name="Pertea G."/>
            <person name="Qi P."/>
            <person name="Bennetzen J.L."/>
            <person name="Dai X."/>
            <person name="Dawson M.W."/>
            <person name="Muller H.G."/>
            <person name="Kugler K."/>
            <person name="Rivarola-Duarte L."/>
            <person name="Spannagl M."/>
            <person name="Mayer K.F.X."/>
            <person name="Lu F.H."/>
            <person name="Bevan M.W."/>
            <person name="Leroy P."/>
            <person name="Li P."/>
            <person name="You F.M."/>
            <person name="Sun Q."/>
            <person name="Liu Z."/>
            <person name="Lyons E."/>
            <person name="Wicker T."/>
            <person name="Salzberg S.L."/>
            <person name="Devos K.M."/>
            <person name="Dvorak J."/>
        </authorList>
    </citation>
    <scope>NUCLEOTIDE SEQUENCE [LARGE SCALE GENOMIC DNA]</scope>
    <source>
        <strain evidence="8">cv. AL8/78</strain>
    </source>
</reference>
<sequence length="515" mass="55565">ALGRCLAGRPSLDGRGRARARALVLSYKPVSTSPPGSLAGVVDVAVASVWDMDGRDHRRRLSASGSGRRERLGPAPSPAWSQQLSVGSGRAKSLFRSIGVWFSSLSTPSSPTSAKKKRSKQAPAPAHDDAIKKPPSFGCGTGRALMLRGGTGGGGGLYGGGRRSLSQTQQQYQFQSSVFTMEEILKATSNFSPALKIGQGGFGAVYKGVLPDGTVVAVKRAKQRMQNPHVDVEFRSEVKIMARIEHQSLVRFYGYLEHGEERVVVIEHVPNGTLREHLDRRHGRFLELAARLDVAIDVAHAVTYLHMYSDHPIIHRDIKSSNILLTASLRAKVADFGFARLGAGGLGHGEDGGGGARHVSTQVKGTAGYLDPEYLKTCQLTDRSDVYSFGVLLVEMVSGRRPIEPKREMKERLTARWAMRKLVEGKAAEEVLDPCLLRTGATATAVEAVLELAFRCMGPVRDERPSMDDCCRALWAVRKTYRDTVSAMAAAADAFSDRASSSSASTGTTGDFCPM</sequence>
<evidence type="ECO:0000256" key="2">
    <source>
        <dbReference type="ARBA" id="ARBA00022741"/>
    </source>
</evidence>
<feature type="binding site" evidence="5">
    <location>
        <position position="219"/>
    </location>
    <ligand>
        <name>ATP</name>
        <dbReference type="ChEBI" id="CHEBI:30616"/>
    </ligand>
</feature>
<accession>A0A453Q3N6</accession>
<reference evidence="9" key="2">
    <citation type="journal article" date="2017" name="Nat. Plants">
        <title>The Aegilops tauschii genome reveals multiple impacts of transposons.</title>
        <authorList>
            <person name="Zhao G."/>
            <person name="Zou C."/>
            <person name="Li K."/>
            <person name="Wang K."/>
            <person name="Li T."/>
            <person name="Gao L."/>
            <person name="Zhang X."/>
            <person name="Wang H."/>
            <person name="Yang Z."/>
            <person name="Liu X."/>
            <person name="Jiang W."/>
            <person name="Mao L."/>
            <person name="Kong X."/>
            <person name="Jiao Y."/>
            <person name="Jia J."/>
        </authorList>
    </citation>
    <scope>NUCLEOTIDE SEQUENCE [LARGE SCALE GENOMIC DNA]</scope>
    <source>
        <strain evidence="9">cv. AL8/78</strain>
    </source>
</reference>
<evidence type="ECO:0000313" key="8">
    <source>
        <dbReference type="EnsemblPlants" id="AET6Gv20968500.2"/>
    </source>
</evidence>
<dbReference type="PANTHER" id="PTHR47989">
    <property type="entry name" value="OS01G0750732 PROTEIN"/>
    <property type="match status" value="1"/>
</dbReference>
<keyword evidence="3" id="KW-0418">Kinase</keyword>
<dbReference type="Pfam" id="PF00069">
    <property type="entry name" value="Pkinase"/>
    <property type="match status" value="1"/>
</dbReference>
<dbReference type="Gene3D" id="3.30.200.20">
    <property type="entry name" value="Phosphorylase Kinase, domain 1"/>
    <property type="match status" value="1"/>
</dbReference>
<dbReference type="Proteomes" id="UP000015105">
    <property type="component" value="Chromosome 6D"/>
</dbReference>
<feature type="domain" description="Protein kinase" evidence="7">
    <location>
        <begin position="191"/>
        <end position="476"/>
    </location>
</feature>
<dbReference type="GO" id="GO:0004672">
    <property type="term" value="F:protein kinase activity"/>
    <property type="evidence" value="ECO:0007669"/>
    <property type="project" value="InterPro"/>
</dbReference>
<feature type="region of interest" description="Disordered" evidence="6">
    <location>
        <begin position="106"/>
        <end position="137"/>
    </location>
</feature>